<evidence type="ECO:0000313" key="2">
    <source>
        <dbReference type="Proteomes" id="UP001057375"/>
    </source>
</evidence>
<name>A0ABQ5KSF9_9EUKA</name>
<protein>
    <submittedName>
        <fullName evidence="1">Uncharacterized protein</fullName>
    </submittedName>
</protein>
<dbReference type="Proteomes" id="UP001057375">
    <property type="component" value="Unassembled WGS sequence"/>
</dbReference>
<gene>
    <name evidence="1" type="ORF">ADUPG1_002702</name>
</gene>
<accession>A0ABQ5KSF9</accession>
<reference evidence="1" key="1">
    <citation type="submission" date="2022-03" db="EMBL/GenBank/DDBJ databases">
        <title>Draft genome sequence of Aduncisulcus paluster, a free-living microaerophilic Fornicata.</title>
        <authorList>
            <person name="Yuyama I."/>
            <person name="Kume K."/>
            <person name="Tamura T."/>
            <person name="Inagaki Y."/>
            <person name="Hashimoto T."/>
        </authorList>
    </citation>
    <scope>NUCLEOTIDE SEQUENCE</scope>
    <source>
        <strain evidence="1">NY0171</strain>
    </source>
</reference>
<feature type="non-terminal residue" evidence="1">
    <location>
        <position position="232"/>
    </location>
</feature>
<keyword evidence="2" id="KW-1185">Reference proteome</keyword>
<dbReference type="EMBL" id="BQXS01003283">
    <property type="protein sequence ID" value="GKT33925.1"/>
    <property type="molecule type" value="Genomic_DNA"/>
</dbReference>
<organism evidence="1 2">
    <name type="scientific">Aduncisulcus paluster</name>
    <dbReference type="NCBI Taxonomy" id="2918883"/>
    <lineage>
        <taxon>Eukaryota</taxon>
        <taxon>Metamonada</taxon>
        <taxon>Carpediemonas-like organisms</taxon>
        <taxon>Aduncisulcus</taxon>
    </lineage>
</organism>
<proteinExistence type="predicted"/>
<sequence>RDELANRTDVLDKVGVLRTLPDDMNATTPMVAEFYKVDVTVIRQVVARNREEFDDAGYDVLSVSKVSDKMSLTSFELGLPNGTSQVALYPRRAILLAGMLLRDSPIARQVRDYLLSAESRDRHLDPYNLSRMQILEMAIDSERRAVAAEAQIEAERPMVERAKTHAVSEGDKTRQQFFREIKQWAQDSNGVIVKQIDVMTFLSTKKLGLFVGGNRSDTGNATAWAIEKDYAR</sequence>
<evidence type="ECO:0000313" key="1">
    <source>
        <dbReference type="EMBL" id="GKT33925.1"/>
    </source>
</evidence>
<feature type="non-terminal residue" evidence="1">
    <location>
        <position position="1"/>
    </location>
</feature>
<comment type="caution">
    <text evidence="1">The sequence shown here is derived from an EMBL/GenBank/DDBJ whole genome shotgun (WGS) entry which is preliminary data.</text>
</comment>